<accession>A0A284S383</accession>
<keyword evidence="2" id="KW-1185">Reference proteome</keyword>
<protein>
    <submittedName>
        <fullName evidence="1">Uncharacterized protein</fullName>
    </submittedName>
</protein>
<evidence type="ECO:0000313" key="2">
    <source>
        <dbReference type="Proteomes" id="UP000219338"/>
    </source>
</evidence>
<gene>
    <name evidence="1" type="ORF">ARMOST_18978</name>
</gene>
<sequence length="82" mass="9358">MAASDNDKNCAGQLEQQLTTAVLRHDIGSGFLAELKAIEQRRASSANLALRFYSRVWRFGRTLNIRYHMLPSDTRHRLVSIL</sequence>
<name>A0A284S383_ARMOS</name>
<reference evidence="2" key="1">
    <citation type="journal article" date="2017" name="Nat. Ecol. Evol.">
        <title>Genome expansion and lineage-specific genetic innovations in the forest pathogenic fungi Armillaria.</title>
        <authorList>
            <person name="Sipos G."/>
            <person name="Prasanna A.N."/>
            <person name="Walter M.C."/>
            <person name="O'Connor E."/>
            <person name="Balint B."/>
            <person name="Krizsan K."/>
            <person name="Kiss B."/>
            <person name="Hess J."/>
            <person name="Varga T."/>
            <person name="Slot J."/>
            <person name="Riley R."/>
            <person name="Boka B."/>
            <person name="Rigling D."/>
            <person name="Barry K."/>
            <person name="Lee J."/>
            <person name="Mihaltcheva S."/>
            <person name="LaButti K."/>
            <person name="Lipzen A."/>
            <person name="Waldron R."/>
            <person name="Moloney N.M."/>
            <person name="Sperisen C."/>
            <person name="Kredics L."/>
            <person name="Vagvoelgyi C."/>
            <person name="Patrignani A."/>
            <person name="Fitzpatrick D."/>
            <person name="Nagy I."/>
            <person name="Doyle S."/>
            <person name="Anderson J.B."/>
            <person name="Grigoriev I.V."/>
            <person name="Gueldener U."/>
            <person name="Muensterkoetter M."/>
            <person name="Nagy L.G."/>
        </authorList>
    </citation>
    <scope>NUCLEOTIDE SEQUENCE [LARGE SCALE GENOMIC DNA]</scope>
    <source>
        <strain evidence="2">C18/9</strain>
    </source>
</reference>
<proteinExistence type="predicted"/>
<dbReference type="Proteomes" id="UP000219338">
    <property type="component" value="Unassembled WGS sequence"/>
</dbReference>
<organism evidence="1 2">
    <name type="scientific">Armillaria ostoyae</name>
    <name type="common">Armillaria root rot fungus</name>
    <dbReference type="NCBI Taxonomy" id="47428"/>
    <lineage>
        <taxon>Eukaryota</taxon>
        <taxon>Fungi</taxon>
        <taxon>Dikarya</taxon>
        <taxon>Basidiomycota</taxon>
        <taxon>Agaricomycotina</taxon>
        <taxon>Agaricomycetes</taxon>
        <taxon>Agaricomycetidae</taxon>
        <taxon>Agaricales</taxon>
        <taxon>Marasmiineae</taxon>
        <taxon>Physalacriaceae</taxon>
        <taxon>Armillaria</taxon>
    </lineage>
</organism>
<dbReference type="AlphaFoldDB" id="A0A284S383"/>
<dbReference type="EMBL" id="FUEG01000029">
    <property type="protein sequence ID" value="SJL15480.1"/>
    <property type="molecule type" value="Genomic_DNA"/>
</dbReference>
<evidence type="ECO:0000313" key="1">
    <source>
        <dbReference type="EMBL" id="SJL15480.1"/>
    </source>
</evidence>